<evidence type="ECO:0000313" key="2">
    <source>
        <dbReference type="EMBL" id="MBE7695535.1"/>
    </source>
</evidence>
<evidence type="ECO:0000313" key="3">
    <source>
        <dbReference type="Proteomes" id="UP000806077"/>
    </source>
</evidence>
<comment type="caution">
    <text evidence="2">The sequence shown here is derived from an EMBL/GenBank/DDBJ whole genome shotgun (WGS) entry which is preliminary data.</text>
</comment>
<feature type="transmembrane region" description="Helical" evidence="1">
    <location>
        <begin position="6"/>
        <end position="22"/>
    </location>
</feature>
<dbReference type="Proteomes" id="UP000806077">
    <property type="component" value="Unassembled WGS sequence"/>
</dbReference>
<accession>A0AAP1RG09</accession>
<proteinExistence type="predicted"/>
<keyword evidence="3" id="KW-1185">Reference proteome</keyword>
<keyword evidence="1" id="KW-0472">Membrane</keyword>
<gene>
    <name evidence="2" type="ORF">F7645_08890</name>
</gene>
<keyword evidence="1" id="KW-0812">Transmembrane</keyword>
<feature type="transmembrane region" description="Helical" evidence="1">
    <location>
        <begin position="108"/>
        <end position="130"/>
    </location>
</feature>
<dbReference type="EMBL" id="WXXV01000011">
    <property type="protein sequence ID" value="MBE7695535.1"/>
    <property type="molecule type" value="Genomic_DNA"/>
</dbReference>
<protein>
    <submittedName>
        <fullName evidence="2">Uncharacterized protein</fullName>
    </submittedName>
</protein>
<reference evidence="2 3" key="1">
    <citation type="journal article" date="2020" name="Int. J. Syst. Evol. Microbiol.">
        <title>Tenacibaculum piscium sp. nov., isolated from skin ulcers of sea-farmed fish, and description of Tenacibaculum finnmarkense sp. nov. with subdivision into genomovars finnmarkense and ulcerans.</title>
        <authorList>
            <person name="Olsen A.B."/>
            <person name="Spilsberg B."/>
            <person name="Nilsen H.K."/>
            <person name="Lagesen K."/>
            <person name="Gulla S."/>
            <person name="Avendano-Herrera R."/>
            <person name="Irgang R."/>
            <person name="Duchaud E."/>
            <person name="Colquhoun D.J."/>
        </authorList>
    </citation>
    <scope>NUCLEOTIDE SEQUENCE [LARGE SCALE GENOMIC DNA]</scope>
    <source>
        <strain evidence="2 3">TNO037</strain>
    </source>
</reference>
<sequence length="158" mass="17812">MNKIIKFGGLIAVSGLATYLYLRKKNIDRLTESLEISIIDVNKFKLNINRLKADLYFKIHNPTLESLNVAAGGIVIKTLRVYDKKSKKQLALTDLNITNFKLDAKGSFYLPAVQISIPLITGAMLVLTQLNDNKADFMDRLYFEIDISVMNISKTITI</sequence>
<name>A0AAP1RG09_9FLAO</name>
<evidence type="ECO:0000256" key="1">
    <source>
        <dbReference type="SAM" id="Phobius"/>
    </source>
</evidence>
<dbReference type="AlphaFoldDB" id="A0AAP1RG09"/>
<organism evidence="2 3">
    <name type="scientific">Tenacibaculum finnmarkense genomovar finnmarkense</name>
    <dbReference type="NCBI Taxonomy" id="1458503"/>
    <lineage>
        <taxon>Bacteria</taxon>
        <taxon>Pseudomonadati</taxon>
        <taxon>Bacteroidota</taxon>
        <taxon>Flavobacteriia</taxon>
        <taxon>Flavobacteriales</taxon>
        <taxon>Flavobacteriaceae</taxon>
        <taxon>Tenacibaculum</taxon>
        <taxon>Tenacibaculum finnmarkense</taxon>
    </lineage>
</organism>
<keyword evidence="1" id="KW-1133">Transmembrane helix</keyword>
<dbReference type="RefSeq" id="WP_193702198.1">
    <property type="nucleotide sequence ID" value="NZ_JAFMUU010000049.1"/>
</dbReference>